<evidence type="ECO:0000313" key="3">
    <source>
        <dbReference type="Proteomes" id="UP000646548"/>
    </source>
</evidence>
<evidence type="ECO:0000256" key="1">
    <source>
        <dbReference type="SAM" id="Coils"/>
    </source>
</evidence>
<sequence>MCPSSFTPSPPQDLSSDQCDSVVVSVESLLSDAKRMQAQCRERSDQLALAASQLRTESAALREQCEATQLDMARIRRQLEELLETKAAFEARERQARKLSKHL</sequence>
<feature type="coiled-coil region" evidence="1">
    <location>
        <begin position="51"/>
        <end position="99"/>
    </location>
</feature>
<dbReference type="EMBL" id="WKFB01000031">
    <property type="protein sequence ID" value="KAF6738316.1"/>
    <property type="molecule type" value="Genomic_DNA"/>
</dbReference>
<name>A0A834FQ51_ORYME</name>
<dbReference type="AlphaFoldDB" id="A0A834FQ51"/>
<protein>
    <submittedName>
        <fullName evidence="2">Uncharacterized protein</fullName>
    </submittedName>
</protein>
<proteinExistence type="predicted"/>
<dbReference type="Gene3D" id="1.20.5.170">
    <property type="match status" value="1"/>
</dbReference>
<accession>A0A834FQ51</accession>
<evidence type="ECO:0000313" key="2">
    <source>
        <dbReference type="EMBL" id="KAF6738316.1"/>
    </source>
</evidence>
<comment type="caution">
    <text evidence="2">The sequence shown here is derived from an EMBL/GenBank/DDBJ whole genome shotgun (WGS) entry which is preliminary data.</text>
</comment>
<keyword evidence="1" id="KW-0175">Coiled coil</keyword>
<dbReference type="Proteomes" id="UP000646548">
    <property type="component" value="Unassembled WGS sequence"/>
</dbReference>
<gene>
    <name evidence="2" type="ORF">FQA47_016948</name>
</gene>
<organism evidence="2 3">
    <name type="scientific">Oryzias melastigma</name>
    <name type="common">Marine medaka</name>
    <dbReference type="NCBI Taxonomy" id="30732"/>
    <lineage>
        <taxon>Eukaryota</taxon>
        <taxon>Metazoa</taxon>
        <taxon>Chordata</taxon>
        <taxon>Craniata</taxon>
        <taxon>Vertebrata</taxon>
        <taxon>Euteleostomi</taxon>
        <taxon>Actinopterygii</taxon>
        <taxon>Neopterygii</taxon>
        <taxon>Teleostei</taxon>
        <taxon>Neoteleostei</taxon>
        <taxon>Acanthomorphata</taxon>
        <taxon>Ovalentaria</taxon>
        <taxon>Atherinomorphae</taxon>
        <taxon>Beloniformes</taxon>
        <taxon>Adrianichthyidae</taxon>
        <taxon>Oryziinae</taxon>
        <taxon>Oryzias</taxon>
    </lineage>
</organism>
<reference evidence="2" key="1">
    <citation type="journal article" name="BMC Genomics">
        <title>Long-read sequencing and de novo genome assembly of marine medaka (Oryzias melastigma).</title>
        <authorList>
            <person name="Liang P."/>
            <person name="Saqib H.S.A."/>
            <person name="Ni X."/>
            <person name="Shen Y."/>
        </authorList>
    </citation>
    <scope>NUCLEOTIDE SEQUENCE</scope>
    <source>
        <strain evidence="2">Bigg-433</strain>
    </source>
</reference>